<keyword evidence="1" id="KW-0732">Signal</keyword>
<evidence type="ECO:0000256" key="1">
    <source>
        <dbReference type="SAM" id="SignalP"/>
    </source>
</evidence>
<protein>
    <submittedName>
        <fullName evidence="2">FAR1-related sequence 3</fullName>
    </submittedName>
</protein>
<keyword evidence="3" id="KW-1185">Reference proteome</keyword>
<accession>A0A5A7PPC4</accession>
<reference evidence="3" key="1">
    <citation type="journal article" date="2019" name="Curr. Biol.">
        <title>Genome Sequence of Striga asiatica Provides Insight into the Evolution of Plant Parasitism.</title>
        <authorList>
            <person name="Yoshida S."/>
            <person name="Kim S."/>
            <person name="Wafula E.K."/>
            <person name="Tanskanen J."/>
            <person name="Kim Y.M."/>
            <person name="Honaas L."/>
            <person name="Yang Z."/>
            <person name="Spallek T."/>
            <person name="Conn C.E."/>
            <person name="Ichihashi Y."/>
            <person name="Cheong K."/>
            <person name="Cui S."/>
            <person name="Der J.P."/>
            <person name="Gundlach H."/>
            <person name="Jiao Y."/>
            <person name="Hori C."/>
            <person name="Ishida J.K."/>
            <person name="Kasahara H."/>
            <person name="Kiba T."/>
            <person name="Kim M.S."/>
            <person name="Koo N."/>
            <person name="Laohavisit A."/>
            <person name="Lee Y.H."/>
            <person name="Lumba S."/>
            <person name="McCourt P."/>
            <person name="Mortimer J.C."/>
            <person name="Mutuku J.M."/>
            <person name="Nomura T."/>
            <person name="Sasaki-Sekimoto Y."/>
            <person name="Seto Y."/>
            <person name="Wang Y."/>
            <person name="Wakatake T."/>
            <person name="Sakakibara H."/>
            <person name="Demura T."/>
            <person name="Yamaguchi S."/>
            <person name="Yoneyama K."/>
            <person name="Manabe R.I."/>
            <person name="Nelson D.C."/>
            <person name="Schulman A.H."/>
            <person name="Timko M.P."/>
            <person name="dePamphilis C.W."/>
            <person name="Choi D."/>
            <person name="Shirasu K."/>
        </authorList>
    </citation>
    <scope>NUCLEOTIDE SEQUENCE [LARGE SCALE GENOMIC DNA]</scope>
    <source>
        <strain evidence="3">cv. UVA1</strain>
    </source>
</reference>
<proteinExistence type="predicted"/>
<feature type="chain" id="PRO_5022890473" evidence="1">
    <location>
        <begin position="26"/>
        <end position="155"/>
    </location>
</feature>
<feature type="signal peptide" evidence="1">
    <location>
        <begin position="1"/>
        <end position="25"/>
    </location>
</feature>
<sequence length="155" mass="16995">MLCHSLIASTSMMLEFLLLISVSQPTPIAINREGALADNMVVLTCFKSMTWIIENKSQRVVAIINWKGGFKIMAKLRQGKQRCCLCSLTRATLEPMLKSMANISQQLSKPANNAAAINIKIPGASTTGGSEVKFQVSKDTLGSMLRSMAYIREQL</sequence>
<gene>
    <name evidence="2" type="ORF">STAS_10832</name>
</gene>
<evidence type="ECO:0000313" key="3">
    <source>
        <dbReference type="Proteomes" id="UP000325081"/>
    </source>
</evidence>
<dbReference type="PANTHER" id="PTHR15663:SF6">
    <property type="entry name" value="COMM DOMAIN-CONTAINING PROTEIN-RELATED"/>
    <property type="match status" value="1"/>
</dbReference>
<dbReference type="Proteomes" id="UP000325081">
    <property type="component" value="Unassembled WGS sequence"/>
</dbReference>
<name>A0A5A7PPC4_STRAF</name>
<dbReference type="EMBL" id="BKCP01004916">
    <property type="protein sequence ID" value="GER34609.1"/>
    <property type="molecule type" value="Genomic_DNA"/>
</dbReference>
<dbReference type="InterPro" id="IPR037360">
    <property type="entry name" value="COMMD9"/>
</dbReference>
<organism evidence="2 3">
    <name type="scientific">Striga asiatica</name>
    <name type="common">Asiatic witchweed</name>
    <name type="synonym">Buchnera asiatica</name>
    <dbReference type="NCBI Taxonomy" id="4170"/>
    <lineage>
        <taxon>Eukaryota</taxon>
        <taxon>Viridiplantae</taxon>
        <taxon>Streptophyta</taxon>
        <taxon>Embryophyta</taxon>
        <taxon>Tracheophyta</taxon>
        <taxon>Spermatophyta</taxon>
        <taxon>Magnoliopsida</taxon>
        <taxon>eudicotyledons</taxon>
        <taxon>Gunneridae</taxon>
        <taxon>Pentapetalae</taxon>
        <taxon>asterids</taxon>
        <taxon>lamiids</taxon>
        <taxon>Lamiales</taxon>
        <taxon>Orobanchaceae</taxon>
        <taxon>Buchnereae</taxon>
        <taxon>Striga</taxon>
    </lineage>
</organism>
<comment type="caution">
    <text evidence="2">The sequence shown here is derived from an EMBL/GenBank/DDBJ whole genome shotgun (WGS) entry which is preliminary data.</text>
</comment>
<dbReference type="AlphaFoldDB" id="A0A5A7PPC4"/>
<evidence type="ECO:0000313" key="2">
    <source>
        <dbReference type="EMBL" id="GER34609.1"/>
    </source>
</evidence>
<dbReference type="PANTHER" id="PTHR15663">
    <property type="entry name" value="COMM DOMAIN-CONTAINING PROTEIN 9"/>
    <property type="match status" value="1"/>
</dbReference>